<evidence type="ECO:0000313" key="3">
    <source>
        <dbReference type="EMBL" id="CCE84972.1"/>
    </source>
</evidence>
<protein>
    <submittedName>
        <fullName evidence="3">Piso0_004538 protein</fullName>
    </submittedName>
</protein>
<name>G8Y5R1_PICSO</name>
<dbReference type="EMBL" id="FO082048">
    <property type="protein sequence ID" value="CCE84972.1"/>
    <property type="molecule type" value="Genomic_DNA"/>
</dbReference>
<evidence type="ECO:0000313" key="2">
    <source>
        <dbReference type="EMBL" id="CCE83941.1"/>
    </source>
</evidence>
<feature type="region of interest" description="Disordered" evidence="1">
    <location>
        <begin position="1"/>
        <end position="66"/>
    </location>
</feature>
<dbReference type="Proteomes" id="UP000005222">
    <property type="component" value="Chromosome K"/>
</dbReference>
<dbReference type="HOGENOM" id="CLU_097218_0_0_1"/>
<keyword evidence="4" id="KW-1185">Reference proteome</keyword>
<evidence type="ECO:0000256" key="1">
    <source>
        <dbReference type="SAM" id="MobiDB-lite"/>
    </source>
</evidence>
<dbReference type="InParanoid" id="G8Y5R1"/>
<feature type="compositionally biased region" description="Polar residues" evidence="1">
    <location>
        <begin position="12"/>
        <end position="22"/>
    </location>
</feature>
<dbReference type="EMBL" id="FO082049">
    <property type="protein sequence ID" value="CCE83941.1"/>
    <property type="molecule type" value="Genomic_DNA"/>
</dbReference>
<dbReference type="OrthoDB" id="4022168at2759"/>
<evidence type="ECO:0000313" key="4">
    <source>
        <dbReference type="Proteomes" id="UP000005222"/>
    </source>
</evidence>
<gene>
    <name evidence="3" type="primary">Piso0_004538</name>
    <name evidence="2" type="ORF">GNLVRS01_PISO0K19084g</name>
    <name evidence="3" type="ORF">GNLVRS01_PISO0L19085g</name>
</gene>
<sequence>MSSPVRNVLSPKDSNSRSNSPTKGMWQRMASDAESPFVTCGKSSSARRGAAGRLERSPRKAGGSKTLGFTIFQDSEYLRDSIDDQSEGDVDVQGKENEYIHKPRAAANKLSHEDQENVLQPRIKRQNFEHRRDSGARKPLSSLSIELFPGHIKRSASGASEQLTELYIPPNFHNEQRTTHKHNKSLPCFITPPRGTQRQDYITKKFLVDSQIDEEPFNEDDEMERMLSAKSQHIRQRSMSVGVNSSKHHLINKTKFSILTN</sequence>
<dbReference type="Proteomes" id="UP000005222">
    <property type="component" value="Chromosome L"/>
</dbReference>
<reference evidence="3" key="1">
    <citation type="submission" date="2011-10" db="EMBL/GenBank/DDBJ databases">
        <authorList>
            <person name="Genoscope - CEA"/>
        </authorList>
    </citation>
    <scope>NUCLEOTIDE SEQUENCE</scope>
</reference>
<dbReference type="eggNOG" id="ENOG502RQ2E">
    <property type="taxonomic scope" value="Eukaryota"/>
</dbReference>
<reference evidence="4" key="2">
    <citation type="journal article" date="2012" name="G3 (Bethesda)">
        <title>Pichia sorbitophila, an interspecies yeast hybrid reveals early steps of genome resolution following polyploidization.</title>
        <authorList>
            <person name="Leh Louis V."/>
            <person name="Despons L."/>
            <person name="Friedrich A."/>
            <person name="Martin T."/>
            <person name="Durrens P."/>
            <person name="Casaregola S."/>
            <person name="Neuveglise C."/>
            <person name="Fairhead C."/>
            <person name="Marck C."/>
            <person name="Cruz J.A."/>
            <person name="Straub M.L."/>
            <person name="Kugler V."/>
            <person name="Sacerdot C."/>
            <person name="Uzunov Z."/>
            <person name="Thierry A."/>
            <person name="Weiss S."/>
            <person name="Bleykasten C."/>
            <person name="De Montigny J."/>
            <person name="Jacques N."/>
            <person name="Jung P."/>
            <person name="Lemaire M."/>
            <person name="Mallet S."/>
            <person name="Morel G."/>
            <person name="Richard G.F."/>
            <person name="Sarkar A."/>
            <person name="Savel G."/>
            <person name="Schacherer J."/>
            <person name="Seret M.L."/>
            <person name="Talla E."/>
            <person name="Samson G."/>
            <person name="Jubin C."/>
            <person name="Poulain J."/>
            <person name="Vacherie B."/>
            <person name="Barbe V."/>
            <person name="Pelletier E."/>
            <person name="Sherman D.J."/>
            <person name="Westhof E."/>
            <person name="Weissenbach J."/>
            <person name="Baret P.V."/>
            <person name="Wincker P."/>
            <person name="Gaillardin C."/>
            <person name="Dujon B."/>
            <person name="Souciet J.L."/>
        </authorList>
    </citation>
    <scope>NUCLEOTIDE SEQUENCE [LARGE SCALE GENOMIC DNA]</scope>
    <source>
        <strain evidence="4">ATCC MYA-4447 / BCRC 22081 / CBS 7064 / NBRC 10061 / NRRL Y-12695</strain>
    </source>
</reference>
<accession>G8Y5R1</accession>
<dbReference type="AlphaFoldDB" id="G8Y5R1"/>
<proteinExistence type="predicted"/>
<organism evidence="3 4">
    <name type="scientific">Pichia sorbitophila (strain ATCC MYA-4447 / BCRC 22081 / CBS 7064 / NBRC 10061 / NRRL Y-12695)</name>
    <name type="common">Hybrid yeast</name>
    <dbReference type="NCBI Taxonomy" id="559304"/>
    <lineage>
        <taxon>Eukaryota</taxon>
        <taxon>Fungi</taxon>
        <taxon>Dikarya</taxon>
        <taxon>Ascomycota</taxon>
        <taxon>Saccharomycotina</taxon>
        <taxon>Pichiomycetes</taxon>
        <taxon>Debaryomycetaceae</taxon>
        <taxon>Millerozyma</taxon>
    </lineage>
</organism>